<protein>
    <submittedName>
        <fullName evidence="1">Uncharacterized protein</fullName>
    </submittedName>
</protein>
<proteinExistence type="predicted"/>
<comment type="caution">
    <text evidence="1">The sequence shown here is derived from an EMBL/GenBank/DDBJ whole genome shotgun (WGS) entry which is preliminary data.</text>
</comment>
<dbReference type="OrthoDB" id="1453868at2"/>
<keyword evidence="2" id="KW-1185">Reference proteome</keyword>
<evidence type="ECO:0000313" key="1">
    <source>
        <dbReference type="EMBL" id="RDC61448.1"/>
    </source>
</evidence>
<accession>A0A369QGN2</accession>
<reference evidence="1 2" key="1">
    <citation type="submission" date="2018-04" db="EMBL/GenBank/DDBJ databases">
        <title>Adhaeribacter sp. HMF7616 genome sequencing and assembly.</title>
        <authorList>
            <person name="Kang H."/>
            <person name="Kang J."/>
            <person name="Cha I."/>
            <person name="Kim H."/>
            <person name="Joh K."/>
        </authorList>
    </citation>
    <scope>NUCLEOTIDE SEQUENCE [LARGE SCALE GENOMIC DNA]</scope>
    <source>
        <strain evidence="1 2">HMF7616</strain>
    </source>
</reference>
<organism evidence="1 2">
    <name type="scientific">Adhaeribacter pallidiroseus</name>
    <dbReference type="NCBI Taxonomy" id="2072847"/>
    <lineage>
        <taxon>Bacteria</taxon>
        <taxon>Pseudomonadati</taxon>
        <taxon>Bacteroidota</taxon>
        <taxon>Cytophagia</taxon>
        <taxon>Cytophagales</taxon>
        <taxon>Hymenobacteraceae</taxon>
        <taxon>Adhaeribacter</taxon>
    </lineage>
</organism>
<gene>
    <name evidence="1" type="ORF">AHMF7616_00027</name>
</gene>
<dbReference type="RefSeq" id="WP_115371037.1">
    <property type="nucleotide sequence ID" value="NZ_QASA01000001.1"/>
</dbReference>
<name>A0A369QGN2_9BACT</name>
<dbReference type="AlphaFoldDB" id="A0A369QGN2"/>
<dbReference type="Proteomes" id="UP000253919">
    <property type="component" value="Unassembled WGS sequence"/>
</dbReference>
<evidence type="ECO:0000313" key="2">
    <source>
        <dbReference type="Proteomes" id="UP000253919"/>
    </source>
</evidence>
<sequence length="163" mass="19629">MEDDYDIDILLTLNPHGWSTCWIIKERKNFELVISHVFGDPYFDLIQALTGLINNKEEVTFFWYREPGGEKIEISRIKERRHEVRVLISGFQESFEEAIKDFKPTVEFQIKLKQLIIIMYFQLRKTFVLLKDKEYSKNRPNSFPFEEYMKFEKLASEYLGLKK</sequence>
<dbReference type="EMBL" id="QASA01000001">
    <property type="protein sequence ID" value="RDC61448.1"/>
    <property type="molecule type" value="Genomic_DNA"/>
</dbReference>